<dbReference type="Proteomes" id="UP000663834">
    <property type="component" value="Unassembled WGS sequence"/>
</dbReference>
<reference evidence="5" key="1">
    <citation type="submission" date="2021-02" db="EMBL/GenBank/DDBJ databases">
        <authorList>
            <person name="Nowell W R."/>
        </authorList>
    </citation>
    <scope>NUCLEOTIDE SEQUENCE</scope>
</reference>
<evidence type="ECO:0000313" key="1">
    <source>
        <dbReference type="EMBL" id="CAF1116834.1"/>
    </source>
</evidence>
<gene>
    <name evidence="1" type="ORF">CJN711_LOCUS7881</name>
    <name evidence="2" type="ORF">KQP761_LOCUS23919</name>
    <name evidence="4" type="ORF">MBJ925_LOCUS31303</name>
    <name evidence="5" type="ORF">WKI299_LOCUS32909</name>
    <name evidence="3" type="ORF">XDN619_LOCUS26047</name>
</gene>
<dbReference type="AlphaFoldDB" id="A0A816YQ32"/>
<name>A0A816YQ32_9BILA</name>
<accession>A0A816YQ32</accession>
<dbReference type="EMBL" id="CAJNRF010015284">
    <property type="protein sequence ID" value="CAF2170271.1"/>
    <property type="molecule type" value="Genomic_DNA"/>
</dbReference>
<dbReference type="OrthoDB" id="1630758at2759"/>
<comment type="caution">
    <text evidence="5">The sequence shown here is derived from an EMBL/GenBank/DDBJ whole genome shotgun (WGS) entry which is preliminary data.</text>
</comment>
<evidence type="ECO:0000313" key="2">
    <source>
        <dbReference type="EMBL" id="CAF1615240.1"/>
    </source>
</evidence>
<evidence type="ECO:0000313" key="3">
    <source>
        <dbReference type="EMBL" id="CAF2137194.1"/>
    </source>
</evidence>
<dbReference type="EMBL" id="CAJNOW010012844">
    <property type="protein sequence ID" value="CAF1615240.1"/>
    <property type="molecule type" value="Genomic_DNA"/>
</dbReference>
<evidence type="ECO:0000313" key="4">
    <source>
        <dbReference type="EMBL" id="CAF2151524.1"/>
    </source>
</evidence>
<protein>
    <submittedName>
        <fullName evidence="5">Uncharacterized protein</fullName>
    </submittedName>
</protein>
<evidence type="ECO:0000313" key="6">
    <source>
        <dbReference type="Proteomes" id="UP000663856"/>
    </source>
</evidence>
<proteinExistence type="predicted"/>
<evidence type="ECO:0000313" key="5">
    <source>
        <dbReference type="EMBL" id="CAF2170271.1"/>
    </source>
</evidence>
<dbReference type="Proteomes" id="UP000663855">
    <property type="component" value="Unassembled WGS sequence"/>
</dbReference>
<dbReference type="EMBL" id="CAJNRE010017154">
    <property type="protein sequence ID" value="CAF2151524.1"/>
    <property type="molecule type" value="Genomic_DNA"/>
</dbReference>
<dbReference type="Proteomes" id="UP000663856">
    <property type="component" value="Unassembled WGS sequence"/>
</dbReference>
<organism evidence="5 6">
    <name type="scientific">Rotaria magnacalcarata</name>
    <dbReference type="NCBI Taxonomy" id="392030"/>
    <lineage>
        <taxon>Eukaryota</taxon>
        <taxon>Metazoa</taxon>
        <taxon>Spiralia</taxon>
        <taxon>Gnathifera</taxon>
        <taxon>Rotifera</taxon>
        <taxon>Eurotatoria</taxon>
        <taxon>Bdelloidea</taxon>
        <taxon>Philodinida</taxon>
        <taxon>Philodinidae</taxon>
        <taxon>Rotaria</taxon>
    </lineage>
</organism>
<dbReference type="SUPFAM" id="SSF57850">
    <property type="entry name" value="RING/U-box"/>
    <property type="match status" value="1"/>
</dbReference>
<dbReference type="Proteomes" id="UP000663887">
    <property type="component" value="Unassembled WGS sequence"/>
</dbReference>
<sequence>MLQNSNDWRIGKEKLSHTFLSCTHAFCNEWFQKSSASVCPICYVNTMDDSGFVLTARPTYNNVKIAITKSILELPTGYDTI</sequence>
<dbReference type="EMBL" id="CAJNRG010012069">
    <property type="protein sequence ID" value="CAF2137194.1"/>
    <property type="molecule type" value="Genomic_DNA"/>
</dbReference>
<dbReference type="EMBL" id="CAJNOV010002806">
    <property type="protein sequence ID" value="CAF1116834.1"/>
    <property type="molecule type" value="Genomic_DNA"/>
</dbReference>
<dbReference type="Proteomes" id="UP000663824">
    <property type="component" value="Unassembled WGS sequence"/>
</dbReference>